<dbReference type="GeneID" id="56499643"/>
<reference evidence="6 9" key="2">
    <citation type="submission" date="2021-02" db="EMBL/GenBank/DDBJ databases">
        <title>Draft genome of the type strains Burkholderia anthina DSM16086.</title>
        <authorList>
            <person name="Hertel R."/>
            <person name="Meissner J."/>
            <person name="Poehlein A."/>
            <person name="Daniel R."/>
            <person name="Commichau F.M."/>
        </authorList>
    </citation>
    <scope>NUCLEOTIDE SEQUENCE [LARGE SCALE GENOMIC DNA]</scope>
    <source>
        <strain evidence="6 9">DSM 16086</strain>
    </source>
</reference>
<dbReference type="InterPro" id="IPR000847">
    <property type="entry name" value="LysR_HTH_N"/>
</dbReference>
<evidence type="ECO:0000256" key="3">
    <source>
        <dbReference type="ARBA" id="ARBA00023125"/>
    </source>
</evidence>
<dbReference type="SUPFAM" id="SSF46785">
    <property type="entry name" value="Winged helix' DNA-binding domain"/>
    <property type="match status" value="1"/>
</dbReference>
<keyword evidence="9" id="KW-1185">Reference proteome</keyword>
<dbReference type="Gene3D" id="1.10.10.10">
    <property type="entry name" value="Winged helix-like DNA-binding domain superfamily/Winged helix DNA-binding domain"/>
    <property type="match status" value="1"/>
</dbReference>
<dbReference type="EMBL" id="CABVLY010000004">
    <property type="protein sequence ID" value="VVU48909.1"/>
    <property type="molecule type" value="Genomic_DNA"/>
</dbReference>
<dbReference type="GO" id="GO:0000976">
    <property type="term" value="F:transcription cis-regulatory region binding"/>
    <property type="evidence" value="ECO:0007669"/>
    <property type="project" value="TreeGrafter"/>
</dbReference>
<dbReference type="RefSeq" id="WP_096504474.1">
    <property type="nucleotide sequence ID" value="NZ_CABVLY010000004.1"/>
</dbReference>
<keyword evidence="3" id="KW-0238">DNA-binding</keyword>
<dbReference type="PROSITE" id="PS50931">
    <property type="entry name" value="HTH_LYSR"/>
    <property type="match status" value="1"/>
</dbReference>
<evidence type="ECO:0000313" key="6">
    <source>
        <dbReference type="EMBL" id="MBM2769238.1"/>
    </source>
</evidence>
<dbReference type="Gene3D" id="3.40.190.10">
    <property type="entry name" value="Periplasmic binding protein-like II"/>
    <property type="match status" value="2"/>
</dbReference>
<evidence type="ECO:0000259" key="5">
    <source>
        <dbReference type="PROSITE" id="PS50931"/>
    </source>
</evidence>
<keyword evidence="4" id="KW-0804">Transcription</keyword>
<dbReference type="GO" id="GO:0003700">
    <property type="term" value="F:DNA-binding transcription factor activity"/>
    <property type="evidence" value="ECO:0007669"/>
    <property type="project" value="InterPro"/>
</dbReference>
<dbReference type="Pfam" id="PF03466">
    <property type="entry name" value="LysR_substrate"/>
    <property type="match status" value="1"/>
</dbReference>
<dbReference type="PANTHER" id="PTHR30126">
    <property type="entry name" value="HTH-TYPE TRANSCRIPTIONAL REGULATOR"/>
    <property type="match status" value="1"/>
</dbReference>
<evidence type="ECO:0000256" key="4">
    <source>
        <dbReference type="ARBA" id="ARBA00023163"/>
    </source>
</evidence>
<proteinExistence type="inferred from homology"/>
<comment type="similarity">
    <text evidence="1">Belongs to the LysR transcriptional regulatory family.</text>
</comment>
<evidence type="ECO:0000313" key="9">
    <source>
        <dbReference type="Proteomes" id="UP000755577"/>
    </source>
</evidence>
<dbReference type="SUPFAM" id="SSF53850">
    <property type="entry name" value="Periplasmic binding protein-like II"/>
    <property type="match status" value="1"/>
</dbReference>
<evidence type="ECO:0000256" key="1">
    <source>
        <dbReference type="ARBA" id="ARBA00009437"/>
    </source>
</evidence>
<dbReference type="AlphaFoldDB" id="A0A6P2G6K5"/>
<evidence type="ECO:0000313" key="8">
    <source>
        <dbReference type="Proteomes" id="UP000494201"/>
    </source>
</evidence>
<dbReference type="InterPro" id="IPR036390">
    <property type="entry name" value="WH_DNA-bd_sf"/>
</dbReference>
<dbReference type="CDD" id="cd05466">
    <property type="entry name" value="PBP2_LTTR_substrate"/>
    <property type="match status" value="1"/>
</dbReference>
<keyword evidence="2" id="KW-0805">Transcription regulation</keyword>
<dbReference type="EMBL" id="JAFCIQ010000018">
    <property type="protein sequence ID" value="MBM2769238.1"/>
    <property type="molecule type" value="Genomic_DNA"/>
</dbReference>
<evidence type="ECO:0000313" key="7">
    <source>
        <dbReference type="EMBL" id="VVU48909.1"/>
    </source>
</evidence>
<dbReference type="Proteomes" id="UP000755577">
    <property type="component" value="Unassembled WGS sequence"/>
</dbReference>
<accession>A0A6P2G6K5</accession>
<reference evidence="7 8" key="1">
    <citation type="submission" date="2019-09" db="EMBL/GenBank/DDBJ databases">
        <authorList>
            <person name="Depoorter E."/>
        </authorList>
    </citation>
    <scope>NUCLEOTIDE SEQUENCE [LARGE SCALE GENOMIC DNA]</scope>
    <source>
        <strain evidence="7">LMG 20980</strain>
    </source>
</reference>
<name>A0A6P2G6K5_9BURK</name>
<dbReference type="Proteomes" id="UP000494201">
    <property type="component" value="Unassembled WGS sequence"/>
</dbReference>
<evidence type="ECO:0000256" key="2">
    <source>
        <dbReference type="ARBA" id="ARBA00023015"/>
    </source>
</evidence>
<gene>
    <name evidence="7" type="ORF">BAN20980_01608</name>
    <name evidence="6" type="ORF">JQK92_22740</name>
</gene>
<organism evidence="7 8">
    <name type="scientific">Burkholderia anthina</name>
    <dbReference type="NCBI Taxonomy" id="179879"/>
    <lineage>
        <taxon>Bacteria</taxon>
        <taxon>Pseudomonadati</taxon>
        <taxon>Pseudomonadota</taxon>
        <taxon>Betaproteobacteria</taxon>
        <taxon>Burkholderiales</taxon>
        <taxon>Burkholderiaceae</taxon>
        <taxon>Burkholderia</taxon>
        <taxon>Burkholderia cepacia complex</taxon>
    </lineage>
</organism>
<dbReference type="InterPro" id="IPR005119">
    <property type="entry name" value="LysR_subst-bd"/>
</dbReference>
<feature type="domain" description="HTH lysR-type" evidence="5">
    <location>
        <begin position="8"/>
        <end position="65"/>
    </location>
</feature>
<protein>
    <submittedName>
        <fullName evidence="7">LysR family transcriptional regulator</fullName>
    </submittedName>
</protein>
<dbReference type="InterPro" id="IPR036388">
    <property type="entry name" value="WH-like_DNA-bd_sf"/>
</dbReference>
<dbReference type="PANTHER" id="PTHR30126:SF98">
    <property type="entry name" value="HTH-TYPE TRANSCRIPTIONAL ACTIVATOR BAUR"/>
    <property type="match status" value="1"/>
</dbReference>
<dbReference type="Pfam" id="PF00126">
    <property type="entry name" value="HTH_1"/>
    <property type="match status" value="1"/>
</dbReference>
<sequence>MLGNLSDIDLRLVRTFCAIVEAGGFTAAQVRLNTSLSRLSVLVRDLELRLGYSLCRRGSSGFQLTDEGQELYEAAQGLFSDIERFREQVSGLGGRHRETLELGCVDGVIGQPCAPLPLAIRLFRERAPTARVNLHTQRPDELEHAVLDARLQLAVGAFHHRLSGLRYRFLFREEQNLYCAREHRFFERRGREPELDEICAADYVGRGYMAESRRPHGLVFGHGTSAYSMEAIATLVFSGMFIGYLPTHYAAAWVAEGRLRAIRPAQLAYFSSFHCVTRQGIEPGAALDAFLGALDDAQARLGGTCADQPDPPAP</sequence>